<dbReference type="STRING" id="669874.A0A1E4U1Z5"/>
<dbReference type="InterPro" id="IPR001452">
    <property type="entry name" value="SH3_domain"/>
</dbReference>
<feature type="compositionally biased region" description="Acidic residues" evidence="3">
    <location>
        <begin position="162"/>
        <end position="182"/>
    </location>
</feature>
<dbReference type="Proteomes" id="UP000094236">
    <property type="component" value="Unassembled WGS sequence"/>
</dbReference>
<dbReference type="Pfam" id="PF14604">
    <property type="entry name" value="SH3_9"/>
    <property type="match status" value="1"/>
</dbReference>
<feature type="compositionally biased region" description="Basic and acidic residues" evidence="3">
    <location>
        <begin position="63"/>
        <end position="72"/>
    </location>
</feature>
<dbReference type="Gene3D" id="2.30.30.40">
    <property type="entry name" value="SH3 Domains"/>
    <property type="match status" value="1"/>
</dbReference>
<evidence type="ECO:0000256" key="1">
    <source>
        <dbReference type="ARBA" id="ARBA00022443"/>
    </source>
</evidence>
<organism evidence="5 6">
    <name type="scientific">Pachysolen tannophilus NRRL Y-2460</name>
    <dbReference type="NCBI Taxonomy" id="669874"/>
    <lineage>
        <taxon>Eukaryota</taxon>
        <taxon>Fungi</taxon>
        <taxon>Dikarya</taxon>
        <taxon>Ascomycota</taxon>
        <taxon>Saccharomycotina</taxon>
        <taxon>Pichiomycetes</taxon>
        <taxon>Pachysolenaceae</taxon>
        <taxon>Pachysolen</taxon>
    </lineage>
</organism>
<dbReference type="InterPro" id="IPR036028">
    <property type="entry name" value="SH3-like_dom_sf"/>
</dbReference>
<evidence type="ECO:0000256" key="2">
    <source>
        <dbReference type="PROSITE-ProRule" id="PRU00192"/>
    </source>
</evidence>
<proteinExistence type="predicted"/>
<dbReference type="SUPFAM" id="SSF50044">
    <property type="entry name" value="SH3-domain"/>
    <property type="match status" value="1"/>
</dbReference>
<dbReference type="PROSITE" id="PS50002">
    <property type="entry name" value="SH3"/>
    <property type="match status" value="1"/>
</dbReference>
<dbReference type="OrthoDB" id="19092at2759"/>
<feature type="domain" description="SH3" evidence="4">
    <location>
        <begin position="187"/>
        <end position="248"/>
    </location>
</feature>
<feature type="region of interest" description="Disordered" evidence="3">
    <location>
        <begin position="261"/>
        <end position="325"/>
    </location>
</feature>
<dbReference type="SMART" id="SM00326">
    <property type="entry name" value="SH3"/>
    <property type="match status" value="1"/>
</dbReference>
<feature type="compositionally biased region" description="Basic and acidic residues" evidence="3">
    <location>
        <begin position="315"/>
        <end position="325"/>
    </location>
</feature>
<reference evidence="6" key="1">
    <citation type="submission" date="2016-05" db="EMBL/GenBank/DDBJ databases">
        <title>Comparative genomics of biotechnologically important yeasts.</title>
        <authorList>
            <consortium name="DOE Joint Genome Institute"/>
            <person name="Riley R."/>
            <person name="Haridas S."/>
            <person name="Wolfe K.H."/>
            <person name="Lopes M.R."/>
            <person name="Hittinger C.T."/>
            <person name="Goker M."/>
            <person name="Salamov A."/>
            <person name="Wisecaver J."/>
            <person name="Long T.M."/>
            <person name="Aerts A.L."/>
            <person name="Barry K."/>
            <person name="Choi C."/>
            <person name="Clum A."/>
            <person name="Coughlan A.Y."/>
            <person name="Deshpande S."/>
            <person name="Douglass A.P."/>
            <person name="Hanson S.J."/>
            <person name="Klenk H.-P."/>
            <person name="Labutti K."/>
            <person name="Lapidus A."/>
            <person name="Lindquist E."/>
            <person name="Lipzen A."/>
            <person name="Meier-Kolthoff J.P."/>
            <person name="Ohm R.A."/>
            <person name="Otillar R.P."/>
            <person name="Pangilinan J."/>
            <person name="Peng Y."/>
            <person name="Rokas A."/>
            <person name="Rosa C.A."/>
            <person name="Scheuner C."/>
            <person name="Sibirny A.A."/>
            <person name="Slot J.C."/>
            <person name="Stielow J.B."/>
            <person name="Sun H."/>
            <person name="Kurtzman C.P."/>
            <person name="Blackwell M."/>
            <person name="Grigoriev I.V."/>
            <person name="Jeffries T.W."/>
        </authorList>
    </citation>
    <scope>NUCLEOTIDE SEQUENCE [LARGE SCALE GENOMIC DNA]</scope>
    <source>
        <strain evidence="6">NRRL Y-2460</strain>
    </source>
</reference>
<dbReference type="EMBL" id="KV454011">
    <property type="protein sequence ID" value="ODV98020.1"/>
    <property type="molecule type" value="Genomic_DNA"/>
</dbReference>
<evidence type="ECO:0000313" key="5">
    <source>
        <dbReference type="EMBL" id="ODV98020.1"/>
    </source>
</evidence>
<gene>
    <name evidence="5" type="ORF">PACTADRAFT_31433</name>
</gene>
<name>A0A1E4U1Z5_PACTA</name>
<sequence>MSIVDEKANLQLLQQNSKVDMISTAPPLERQRENKNYNDNDNNNEEEEVGKTKMGYCQQENQRYQEDQLDEDRREPQEIIYKLQKPVGSLSYTSVKDFAYSEKDPLHYGITIGGDGNVDHGYANANGSFERDLPPWSTQYSGRSGVADHSTVGYTKGSSFEQDYDNDDDEDEDDGNDDDNYDNYDDILNKKAVALYSFDPENDNELKLTENQIVIINYKYGQGWLVAHDPETGDTGLIPEEYVEFIGDADDDLGEEYEEDGIHGEHGGAGITKSSNRIEDEARPFLPEILQDDIVDGNESDWVDEEEEEEEEEEKEIKMRNQEPC</sequence>
<keyword evidence="6" id="KW-1185">Reference proteome</keyword>
<protein>
    <recommendedName>
        <fullName evidence="4">SH3 domain-containing protein</fullName>
    </recommendedName>
</protein>
<evidence type="ECO:0000259" key="4">
    <source>
        <dbReference type="PROSITE" id="PS50002"/>
    </source>
</evidence>
<accession>A0A1E4U1Z5</accession>
<feature type="compositionally biased region" description="Polar residues" evidence="3">
    <location>
        <begin position="152"/>
        <end position="161"/>
    </location>
</feature>
<feature type="region of interest" description="Disordered" evidence="3">
    <location>
        <begin position="134"/>
        <end position="182"/>
    </location>
</feature>
<evidence type="ECO:0000256" key="3">
    <source>
        <dbReference type="SAM" id="MobiDB-lite"/>
    </source>
</evidence>
<feature type="compositionally biased region" description="Acidic residues" evidence="3">
    <location>
        <begin position="290"/>
        <end position="314"/>
    </location>
</feature>
<keyword evidence="1 2" id="KW-0728">SH3 domain</keyword>
<evidence type="ECO:0000313" key="6">
    <source>
        <dbReference type="Proteomes" id="UP000094236"/>
    </source>
</evidence>
<dbReference type="AlphaFoldDB" id="A0A1E4U1Z5"/>
<feature type="compositionally biased region" description="Basic and acidic residues" evidence="3">
    <location>
        <begin position="29"/>
        <end position="38"/>
    </location>
</feature>
<feature type="region of interest" description="Disordered" evidence="3">
    <location>
        <begin position="14"/>
        <end position="72"/>
    </location>
</feature>